<reference evidence="6 7" key="1">
    <citation type="submission" date="2016-02" db="EMBL/GenBank/DDBJ databases">
        <title>Discovery of a natural microsporidian pathogen with a broad tissue tropism in Caenorhabditis elegans.</title>
        <authorList>
            <person name="Luallen R.J."/>
            <person name="Reinke A.W."/>
            <person name="Tong L."/>
            <person name="Botts M.R."/>
            <person name="Felix M.-A."/>
            <person name="Troemel E.R."/>
        </authorList>
    </citation>
    <scope>NUCLEOTIDE SEQUENCE [LARGE SCALE GENOMIC DNA]</scope>
    <source>
        <strain evidence="6 7">JUm2807</strain>
    </source>
</reference>
<evidence type="ECO:0000313" key="6">
    <source>
        <dbReference type="EMBL" id="OAG31746.1"/>
    </source>
</evidence>
<dbReference type="RefSeq" id="XP_067545347.1">
    <property type="nucleotide sequence ID" value="XM_067687639.1"/>
</dbReference>
<evidence type="ECO:0000256" key="5">
    <source>
        <dbReference type="ARBA" id="ARBA00025730"/>
    </source>
</evidence>
<name>A0A177EJ56_9MICR</name>
<dbReference type="GeneID" id="93646571"/>
<sequence length="108" mass="11946">MDDSTFNRINEGLDSFSPLIPEVVLDFCFTKAGLSSDDPKLKKLVSLVAQKLITDVATSAYQYHKIAQRASLKEKKAPKEKKLTLTLTDVENALKEAGVSIARPAYFL</sequence>
<dbReference type="PANTHER" id="PTHR21242:SF0">
    <property type="entry name" value="TRANSCRIPTION INITIATION FACTOR TFIID SUBUNIT 10"/>
    <property type="match status" value="1"/>
</dbReference>
<dbReference type="GO" id="GO:0005669">
    <property type="term" value="C:transcription factor TFIID complex"/>
    <property type="evidence" value="ECO:0007669"/>
    <property type="project" value="TreeGrafter"/>
</dbReference>
<evidence type="ECO:0000256" key="2">
    <source>
        <dbReference type="ARBA" id="ARBA00023015"/>
    </source>
</evidence>
<organism evidence="6 7">
    <name type="scientific">Nematocida displodere</name>
    <dbReference type="NCBI Taxonomy" id="1805483"/>
    <lineage>
        <taxon>Eukaryota</taxon>
        <taxon>Fungi</taxon>
        <taxon>Fungi incertae sedis</taxon>
        <taxon>Microsporidia</taxon>
        <taxon>Nematocida</taxon>
    </lineage>
</organism>
<keyword evidence="3" id="KW-0804">Transcription</keyword>
<keyword evidence="2" id="KW-0805">Transcription regulation</keyword>
<dbReference type="Proteomes" id="UP000185944">
    <property type="component" value="Unassembled WGS sequence"/>
</dbReference>
<dbReference type="GO" id="GO:1990841">
    <property type="term" value="F:promoter-specific chromatin binding"/>
    <property type="evidence" value="ECO:0007669"/>
    <property type="project" value="TreeGrafter"/>
</dbReference>
<evidence type="ECO:0000256" key="1">
    <source>
        <dbReference type="ARBA" id="ARBA00004123"/>
    </source>
</evidence>
<dbReference type="GO" id="GO:0000124">
    <property type="term" value="C:SAGA complex"/>
    <property type="evidence" value="ECO:0007669"/>
    <property type="project" value="TreeGrafter"/>
</dbReference>
<dbReference type="PANTHER" id="PTHR21242">
    <property type="entry name" value="TRANSCRIPTION INITIATION FACTOR TFIID SUBUNIT 10"/>
    <property type="match status" value="1"/>
</dbReference>
<protein>
    <submittedName>
        <fullName evidence="6">Transcription initiation factor TFIID subunit 1</fullName>
    </submittedName>
</protein>
<proteinExistence type="inferred from homology"/>
<evidence type="ECO:0000256" key="4">
    <source>
        <dbReference type="ARBA" id="ARBA00023242"/>
    </source>
</evidence>
<keyword evidence="6" id="KW-0396">Initiation factor</keyword>
<comment type="similarity">
    <text evidence="5">Belongs to the TAF10 family.</text>
</comment>
<keyword evidence="4" id="KW-0539">Nucleus</keyword>
<evidence type="ECO:0000313" key="7">
    <source>
        <dbReference type="Proteomes" id="UP000185944"/>
    </source>
</evidence>
<dbReference type="PRINTS" id="PR01443">
    <property type="entry name" value="TFIID30KDSUB"/>
</dbReference>
<dbReference type="CDD" id="cd07982">
    <property type="entry name" value="HFD_TAF10"/>
    <property type="match status" value="1"/>
</dbReference>
<dbReference type="GO" id="GO:0016251">
    <property type="term" value="F:RNA polymerase II general transcription initiation factor activity"/>
    <property type="evidence" value="ECO:0007669"/>
    <property type="project" value="TreeGrafter"/>
</dbReference>
<keyword evidence="7" id="KW-1185">Reference proteome</keyword>
<dbReference type="Pfam" id="PF03540">
    <property type="entry name" value="TAF10"/>
    <property type="match status" value="1"/>
</dbReference>
<dbReference type="STRING" id="1805483.A0A177EJ56"/>
<dbReference type="VEuPathDB" id="MicrosporidiaDB:NEDG_00221"/>
<dbReference type="OrthoDB" id="154356at2759"/>
<comment type="subcellular location">
    <subcellularLocation>
        <location evidence="1">Nucleus</location>
    </subcellularLocation>
</comment>
<comment type="caution">
    <text evidence="6">The sequence shown here is derived from an EMBL/GenBank/DDBJ whole genome shotgun (WGS) entry which is preliminary data.</text>
</comment>
<accession>A0A177EJ56</accession>
<dbReference type="GO" id="GO:0006367">
    <property type="term" value="P:transcription initiation at RNA polymerase II promoter"/>
    <property type="evidence" value="ECO:0007669"/>
    <property type="project" value="TreeGrafter"/>
</dbReference>
<keyword evidence="6" id="KW-0648">Protein biosynthesis</keyword>
<dbReference type="AlphaFoldDB" id="A0A177EJ56"/>
<dbReference type="GO" id="GO:0003743">
    <property type="term" value="F:translation initiation factor activity"/>
    <property type="evidence" value="ECO:0007669"/>
    <property type="project" value="UniProtKB-KW"/>
</dbReference>
<gene>
    <name evidence="6" type="ORF">NEDG_00221</name>
</gene>
<evidence type="ECO:0000256" key="3">
    <source>
        <dbReference type="ARBA" id="ARBA00023163"/>
    </source>
</evidence>
<dbReference type="EMBL" id="LTDL01000014">
    <property type="protein sequence ID" value="OAG31746.1"/>
    <property type="molecule type" value="Genomic_DNA"/>
</dbReference>
<dbReference type="InterPro" id="IPR003923">
    <property type="entry name" value="TAF10"/>
</dbReference>